<organism evidence="2 3">
    <name type="scientific">Gossypium arboreum</name>
    <name type="common">Tree cotton</name>
    <name type="synonym">Gossypium nanking</name>
    <dbReference type="NCBI Taxonomy" id="29729"/>
    <lineage>
        <taxon>Eukaryota</taxon>
        <taxon>Viridiplantae</taxon>
        <taxon>Streptophyta</taxon>
        <taxon>Embryophyta</taxon>
        <taxon>Tracheophyta</taxon>
        <taxon>Spermatophyta</taxon>
        <taxon>Magnoliopsida</taxon>
        <taxon>eudicotyledons</taxon>
        <taxon>Gunneridae</taxon>
        <taxon>Pentapetalae</taxon>
        <taxon>rosids</taxon>
        <taxon>malvids</taxon>
        <taxon>Malvales</taxon>
        <taxon>Malvaceae</taxon>
        <taxon>Malvoideae</taxon>
        <taxon>Gossypium</taxon>
    </lineage>
</organism>
<sequence length="145" mass="16419">MMVDSGSSPKISWKDKLLGINPGVIDNEKLGSPSAVADEVLEFLEGNIHISIVNGIPTIDFSERIQKILFKEMELTIVLKLLKRNIGYEAFNNQMSSLWNPTKPFHLMDIENGYCLAKFQSIDDYTKVLLQGPWLIYGQYLTVQP</sequence>
<proteinExistence type="predicted"/>
<accession>A0ABR0PBI2</accession>
<reference evidence="2 3" key="1">
    <citation type="submission" date="2023-03" db="EMBL/GenBank/DDBJ databases">
        <title>WGS of Gossypium arboreum.</title>
        <authorList>
            <person name="Yu D."/>
        </authorList>
    </citation>
    <scope>NUCLEOTIDE SEQUENCE [LARGE SCALE GENOMIC DNA]</scope>
    <source>
        <tissue evidence="2">Leaf</tissue>
    </source>
</reference>
<dbReference type="InterPro" id="IPR025558">
    <property type="entry name" value="DUF4283"/>
</dbReference>
<dbReference type="InterPro" id="IPR040256">
    <property type="entry name" value="At4g02000-like"/>
</dbReference>
<name>A0ABR0PBI2_GOSAR</name>
<evidence type="ECO:0000259" key="1">
    <source>
        <dbReference type="Pfam" id="PF14111"/>
    </source>
</evidence>
<dbReference type="Pfam" id="PF14111">
    <property type="entry name" value="DUF4283"/>
    <property type="match status" value="1"/>
</dbReference>
<dbReference type="EMBL" id="JARKNE010000007">
    <property type="protein sequence ID" value="KAK5818625.1"/>
    <property type="molecule type" value="Genomic_DNA"/>
</dbReference>
<protein>
    <recommendedName>
        <fullName evidence="1">DUF4283 domain-containing protein</fullName>
    </recommendedName>
</protein>
<dbReference type="PANTHER" id="PTHR31286:SF173">
    <property type="entry name" value="DUF4283 DOMAIN-CONTAINING PROTEIN"/>
    <property type="match status" value="1"/>
</dbReference>
<dbReference type="PANTHER" id="PTHR31286">
    <property type="entry name" value="GLYCINE-RICH CELL WALL STRUCTURAL PROTEIN 1.8-LIKE"/>
    <property type="match status" value="1"/>
</dbReference>
<gene>
    <name evidence="2" type="ORF">PVK06_023568</name>
</gene>
<feature type="domain" description="DUF4283" evidence="1">
    <location>
        <begin position="73"/>
        <end position="144"/>
    </location>
</feature>
<comment type="caution">
    <text evidence="2">The sequence shown here is derived from an EMBL/GenBank/DDBJ whole genome shotgun (WGS) entry which is preliminary data.</text>
</comment>
<keyword evidence="3" id="KW-1185">Reference proteome</keyword>
<evidence type="ECO:0000313" key="2">
    <source>
        <dbReference type="EMBL" id="KAK5818625.1"/>
    </source>
</evidence>
<dbReference type="Proteomes" id="UP001358586">
    <property type="component" value="Chromosome 7"/>
</dbReference>
<evidence type="ECO:0000313" key="3">
    <source>
        <dbReference type="Proteomes" id="UP001358586"/>
    </source>
</evidence>